<dbReference type="GO" id="GO:2000067">
    <property type="term" value="P:regulation of root morphogenesis"/>
    <property type="evidence" value="ECO:0007669"/>
    <property type="project" value="UniProtKB-ARBA"/>
</dbReference>
<evidence type="ECO:0000256" key="3">
    <source>
        <dbReference type="ARBA" id="ARBA00022475"/>
    </source>
</evidence>
<evidence type="ECO:0000256" key="6">
    <source>
        <dbReference type="ARBA" id="ARBA00023306"/>
    </source>
</evidence>
<feature type="region of interest" description="Disordered" evidence="9">
    <location>
        <begin position="376"/>
        <end position="415"/>
    </location>
</feature>
<evidence type="ECO:0000256" key="2">
    <source>
        <dbReference type="ARBA" id="ARBA00022473"/>
    </source>
</evidence>
<dbReference type="PIRSF" id="PIRSF031043">
    <property type="entry name" value="UCP031043"/>
    <property type="match status" value="1"/>
</dbReference>
<keyword evidence="12" id="KW-1185">Reference proteome</keyword>
<reference evidence="11 12" key="1">
    <citation type="submission" date="2024-02" db="EMBL/GenBank/DDBJ databases">
        <authorList>
            <person name="Vignale AGUSTIN F."/>
            <person name="Sosa J E."/>
            <person name="Modenutti C."/>
        </authorList>
    </citation>
    <scope>NUCLEOTIDE SEQUENCE [LARGE SCALE GENOMIC DNA]</scope>
</reference>
<dbReference type="GO" id="GO:0090708">
    <property type="term" value="P:specification of plant organ axis polarity"/>
    <property type="evidence" value="ECO:0007669"/>
    <property type="project" value="UniProtKB-ARBA"/>
</dbReference>
<protein>
    <recommendedName>
        <fullName evidence="10">SOSEKI DIX-like domain-containing protein</fullName>
    </recommendedName>
</protein>
<evidence type="ECO:0000256" key="9">
    <source>
        <dbReference type="SAM" id="MobiDB-lite"/>
    </source>
</evidence>
<keyword evidence="5" id="KW-0472">Membrane</keyword>
<dbReference type="InterPro" id="IPR010369">
    <property type="entry name" value="SOK"/>
</dbReference>
<comment type="subcellular location">
    <subcellularLocation>
        <location evidence="1">Cell membrane</location>
        <topology evidence="1">Peripheral membrane protein</topology>
        <orientation evidence="1">Cytoplasmic side</orientation>
    </subcellularLocation>
</comment>
<feature type="region of interest" description="Disordered" evidence="9">
    <location>
        <begin position="217"/>
        <end position="246"/>
    </location>
</feature>
<dbReference type="InterPro" id="IPR048351">
    <property type="entry name" value="SOK_DIX"/>
</dbReference>
<name>A0ABC8UVV6_9AQUA</name>
<dbReference type="AlphaFoldDB" id="A0ABC8UVV6"/>
<comment type="caution">
    <text evidence="11">The sequence shown here is derived from an EMBL/GenBank/DDBJ whole genome shotgun (WGS) entry which is preliminary data.</text>
</comment>
<evidence type="ECO:0000313" key="12">
    <source>
        <dbReference type="Proteomes" id="UP001642360"/>
    </source>
</evidence>
<evidence type="ECO:0000259" key="10">
    <source>
        <dbReference type="Pfam" id="PF06136"/>
    </source>
</evidence>
<dbReference type="PANTHER" id="PTHR31083:SF5">
    <property type="entry name" value="PROTEIN SOSEKI 1"/>
    <property type="match status" value="1"/>
</dbReference>
<feature type="domain" description="SOSEKI DIX-like" evidence="10">
    <location>
        <begin position="13"/>
        <end position="99"/>
    </location>
</feature>
<gene>
    <name evidence="11" type="ORF">ILEXP_LOCUS55608</name>
</gene>
<feature type="compositionally biased region" description="Polar residues" evidence="9">
    <location>
        <begin position="386"/>
        <end position="415"/>
    </location>
</feature>
<dbReference type="EMBL" id="CAUOFW020009246">
    <property type="protein sequence ID" value="CAK9185226.1"/>
    <property type="molecule type" value="Genomic_DNA"/>
</dbReference>
<dbReference type="GO" id="GO:0051258">
    <property type="term" value="P:protein polymerization"/>
    <property type="evidence" value="ECO:0007669"/>
    <property type="project" value="UniProtKB-ARBA"/>
</dbReference>
<feature type="region of interest" description="Disordered" evidence="9">
    <location>
        <begin position="104"/>
        <end position="172"/>
    </location>
</feature>
<dbReference type="GO" id="GO:0051302">
    <property type="term" value="P:regulation of cell division"/>
    <property type="evidence" value="ECO:0007669"/>
    <property type="project" value="UniProtKB-ARBA"/>
</dbReference>
<organism evidence="11 12">
    <name type="scientific">Ilex paraguariensis</name>
    <name type="common">yerba mate</name>
    <dbReference type="NCBI Taxonomy" id="185542"/>
    <lineage>
        <taxon>Eukaryota</taxon>
        <taxon>Viridiplantae</taxon>
        <taxon>Streptophyta</taxon>
        <taxon>Embryophyta</taxon>
        <taxon>Tracheophyta</taxon>
        <taxon>Spermatophyta</taxon>
        <taxon>Magnoliopsida</taxon>
        <taxon>eudicotyledons</taxon>
        <taxon>Gunneridae</taxon>
        <taxon>Pentapetalae</taxon>
        <taxon>asterids</taxon>
        <taxon>campanulids</taxon>
        <taxon>Aquifoliales</taxon>
        <taxon>Aquifoliaceae</taxon>
        <taxon>Ilex</taxon>
    </lineage>
</organism>
<evidence type="ECO:0000256" key="4">
    <source>
        <dbReference type="ARBA" id="ARBA00022618"/>
    </source>
</evidence>
<dbReference type="Pfam" id="PF06136">
    <property type="entry name" value="SOK"/>
    <property type="match status" value="1"/>
</dbReference>
<dbReference type="Proteomes" id="UP001642360">
    <property type="component" value="Unassembled WGS sequence"/>
</dbReference>
<accession>A0ABC8UVV6</accession>
<keyword evidence="3" id="KW-1003">Cell membrane</keyword>
<dbReference type="InterPro" id="IPR021182">
    <property type="entry name" value="SOK_magnoliopsida"/>
</dbReference>
<feature type="compositionally biased region" description="Polar residues" evidence="9">
    <location>
        <begin position="230"/>
        <end position="246"/>
    </location>
</feature>
<dbReference type="GO" id="GO:0051301">
    <property type="term" value="P:cell division"/>
    <property type="evidence" value="ECO:0007669"/>
    <property type="project" value="UniProtKB-KW"/>
</dbReference>
<feature type="compositionally biased region" description="Basic and acidic residues" evidence="9">
    <location>
        <begin position="111"/>
        <end position="140"/>
    </location>
</feature>
<sequence>MEVQRGAEMRRIHIIYFISRRGRIEHPHLVRVHHLSRNGVRLRDVKRWLSELRGNDMPESFTWSYKRKYKTGYVWQDLLDEDLITPISDSEYVLKGSEITSTTSFNNDLMSGEKKISKQKEATLKDEAKGHKISSKERNGRQPQAKIDVSTNTPCEIEEESPPFSSETSTLTDDSIKFEEDKVLNDATKQETDEHGNKFDNNSSAFYSSFLNKKRKKKRNSVNVEKESTPAGSSTSSENSSFMRSKSYSSGASHMFRNLITCGAVDTNDSAMVMFNRRNRASLSIPTGERCSNSSEIVKRETLGGSERIFGTPWNQQQHSGRKSCDGVMDARKNKKSEFSNEKTANLGKRPNCSQCGKPFKPEKLPTHMKSCRGMKALSKDARPATSATTAEKTPQTTKNSSHQDSVSGHYLTTN</sequence>
<comment type="subunit">
    <text evidence="8">Homodimer. Forms long polymer filaments with other SOKs proteins polymers (e.g. SOK1, SOK2, SOK3 and SOK4) crucial for polar localization and biological activity. Binds to ANGUSTIFOLIA (AN).</text>
</comment>
<evidence type="ECO:0000256" key="1">
    <source>
        <dbReference type="ARBA" id="ARBA00004413"/>
    </source>
</evidence>
<comment type="similarity">
    <text evidence="7">Belongs to the SOSEKI family.</text>
</comment>
<evidence type="ECO:0000313" key="11">
    <source>
        <dbReference type="EMBL" id="CAK9185226.1"/>
    </source>
</evidence>
<dbReference type="PANTHER" id="PTHR31083">
    <property type="entry name" value="UPSTREAM OF FLC PROTEIN (DUF966)"/>
    <property type="match status" value="1"/>
</dbReference>
<evidence type="ECO:0000256" key="7">
    <source>
        <dbReference type="ARBA" id="ARBA00024211"/>
    </source>
</evidence>
<keyword evidence="4" id="KW-0132">Cell division</keyword>
<evidence type="ECO:0000256" key="8">
    <source>
        <dbReference type="ARBA" id="ARBA00046534"/>
    </source>
</evidence>
<proteinExistence type="inferred from homology"/>
<keyword evidence="2" id="KW-0217">Developmental protein</keyword>
<evidence type="ECO:0000256" key="5">
    <source>
        <dbReference type="ARBA" id="ARBA00023136"/>
    </source>
</evidence>
<dbReference type="GO" id="GO:0005886">
    <property type="term" value="C:plasma membrane"/>
    <property type="evidence" value="ECO:0007669"/>
    <property type="project" value="UniProtKB-SubCell"/>
</dbReference>
<keyword evidence="6" id="KW-0131">Cell cycle</keyword>